<protein>
    <recommendedName>
        <fullName evidence="4">Centromere protein U</fullName>
    </recommendedName>
    <alternativeName>
        <fullName evidence="9">MLF1-interacting protein</fullName>
    </alternativeName>
</protein>
<feature type="compositionally biased region" description="Polar residues" evidence="10">
    <location>
        <begin position="309"/>
        <end position="318"/>
    </location>
</feature>
<name>A0A7M7NE45_STRPU</name>
<feature type="compositionally biased region" description="Basic residues" evidence="10">
    <location>
        <begin position="395"/>
        <end position="414"/>
    </location>
</feature>
<feature type="compositionally biased region" description="Polar residues" evidence="10">
    <location>
        <begin position="328"/>
        <end position="342"/>
    </location>
</feature>
<feature type="compositionally biased region" description="Basic residues" evidence="10">
    <location>
        <begin position="267"/>
        <end position="279"/>
    </location>
</feature>
<evidence type="ECO:0000256" key="9">
    <source>
        <dbReference type="ARBA" id="ARBA00031456"/>
    </source>
</evidence>
<keyword evidence="7" id="KW-0539">Nucleus</keyword>
<feature type="compositionally biased region" description="Low complexity" evidence="10">
    <location>
        <begin position="255"/>
        <end position="266"/>
    </location>
</feature>
<organism evidence="11 12">
    <name type="scientific">Strongylocentrotus purpuratus</name>
    <name type="common">Purple sea urchin</name>
    <dbReference type="NCBI Taxonomy" id="7668"/>
    <lineage>
        <taxon>Eukaryota</taxon>
        <taxon>Metazoa</taxon>
        <taxon>Echinodermata</taxon>
        <taxon>Eleutherozoa</taxon>
        <taxon>Echinozoa</taxon>
        <taxon>Echinoidea</taxon>
        <taxon>Euechinoidea</taxon>
        <taxon>Echinacea</taxon>
        <taxon>Camarodonta</taxon>
        <taxon>Echinidea</taxon>
        <taxon>Strongylocentrotidae</taxon>
        <taxon>Strongylocentrotus</taxon>
    </lineage>
</organism>
<keyword evidence="8" id="KW-0137">Centromere</keyword>
<dbReference type="EnsemblMetazoa" id="XM_030979470">
    <property type="protein sequence ID" value="XP_030835330"/>
    <property type="gene ID" value="LOC115921673"/>
</dbReference>
<reference evidence="11" key="2">
    <citation type="submission" date="2021-01" db="UniProtKB">
        <authorList>
            <consortium name="EnsemblMetazoa"/>
        </authorList>
    </citation>
    <scope>IDENTIFICATION</scope>
</reference>
<comment type="subcellular location">
    <subcellularLocation>
        <location evidence="2">Chromosome</location>
        <location evidence="2">Centromere</location>
    </subcellularLocation>
    <subcellularLocation>
        <location evidence="1">Nucleus</location>
    </subcellularLocation>
</comment>
<feature type="compositionally biased region" description="Polar residues" evidence="10">
    <location>
        <begin position="222"/>
        <end position="233"/>
    </location>
</feature>
<dbReference type="GeneID" id="115921673"/>
<evidence type="ECO:0000256" key="10">
    <source>
        <dbReference type="SAM" id="MobiDB-lite"/>
    </source>
</evidence>
<evidence type="ECO:0000256" key="8">
    <source>
        <dbReference type="ARBA" id="ARBA00023328"/>
    </source>
</evidence>
<feature type="region of interest" description="Disordered" evidence="10">
    <location>
        <begin position="307"/>
        <end position="599"/>
    </location>
</feature>
<evidence type="ECO:0000256" key="4">
    <source>
        <dbReference type="ARBA" id="ARBA00016402"/>
    </source>
</evidence>
<feature type="compositionally biased region" description="Polar residues" evidence="10">
    <location>
        <begin position="188"/>
        <end position="215"/>
    </location>
</feature>
<sequence>MSSQNKKKAWTFVPKRSQPPANKRATRRETTLRAFTFVQDWDPKISPIPPSINNASQKKQSHKKNRNQPTSSQSSESSIRESPVAQLVRSSPGPIIVSRRIPGSGNSSFKHPHPLSPQTPSVPSQRSSSSKHHSSSKSLTDSAQTVSGKSGASPIFSVPRTRKQRSASKKRSPVSHGGEEGIAISPGASESGNENWVQDTDSSGVSNAASTSRLQESVIDNVGSSDRVQSRSSTAKKNKGRDRNLSETPNDVNKSQSSGSEGSTRSTRSRKRRGPSLTFRKIRKASLSFNKSISVLDSINETVPLGNEVTEQLHVSSASDDEHDEHQPTTTIPRKRQGSSLISKEGSAKGKTRQPSHEDDGDSTDVPVESDVPTPGSVRVSQSLSSTSDRSRSTSPRKRRGPKLTFVKKHKKKLSTTPQDGEVNTEIHSSSSLSRTGSKRKISSNSSLSDRSSPEAVPKRKSPSLRDQKSGASSATTPKGKRSSRSSRSDSSSSEADSRTKSLSLRGPRSAGSSSRTSKGTPVSKKKKNVASKIISKAVGKTPDRSMSFITATPKSGHVVRHQAKTQQGQQSGPVKAKGPAGQKKRVAGTESSEPGEPVEKRAKVRLYTTGARPRLIKDTSDLDILFNCLEDTAMEFREALDAPRHRKAVTKFMEHSKHELTDMISMQHDFKLQTLSLSRTNTSIGRYRNELLDLQRGSTRLDIRIAELKKEQEKSVDTRAKALKGIDLFVSDLENLHETYKSKYPKDIKSVEPVARDNAETLSSELEPRLELQNNTGSLSDKLREWLGSQVFQK</sequence>
<evidence type="ECO:0000256" key="6">
    <source>
        <dbReference type="ARBA" id="ARBA00023054"/>
    </source>
</evidence>
<dbReference type="Pfam" id="PF13097">
    <property type="entry name" value="CENP-U"/>
    <property type="match status" value="1"/>
</dbReference>
<proteinExistence type="inferred from homology"/>
<keyword evidence="5" id="KW-0158">Chromosome</keyword>
<feature type="compositionally biased region" description="Low complexity" evidence="10">
    <location>
        <begin position="116"/>
        <end position="128"/>
    </location>
</feature>
<evidence type="ECO:0000256" key="5">
    <source>
        <dbReference type="ARBA" id="ARBA00022454"/>
    </source>
</evidence>
<dbReference type="Proteomes" id="UP000007110">
    <property type="component" value="Unassembled WGS sequence"/>
</dbReference>
<evidence type="ECO:0000256" key="2">
    <source>
        <dbReference type="ARBA" id="ARBA00004584"/>
    </source>
</evidence>
<feature type="region of interest" description="Disordered" evidence="10">
    <location>
        <begin position="1"/>
        <end position="279"/>
    </location>
</feature>
<feature type="compositionally biased region" description="Low complexity" evidence="10">
    <location>
        <begin position="377"/>
        <end position="388"/>
    </location>
</feature>
<dbReference type="OrthoDB" id="5980725at2759"/>
<dbReference type="PANTHER" id="PTHR32222">
    <property type="entry name" value="CENTROMERE PROTEIN U"/>
    <property type="match status" value="1"/>
</dbReference>
<dbReference type="RefSeq" id="XP_030835330.1">
    <property type="nucleotide sequence ID" value="XM_030979470.1"/>
</dbReference>
<feature type="compositionally biased region" description="Low complexity" evidence="10">
    <location>
        <begin position="71"/>
        <end position="82"/>
    </location>
</feature>
<comment type="similarity">
    <text evidence="3">Belongs to the CENP-U/AME1 family.</text>
</comment>
<dbReference type="InterPro" id="IPR025214">
    <property type="entry name" value="CENP-U"/>
</dbReference>
<keyword evidence="6" id="KW-0175">Coiled coil</keyword>
<feature type="compositionally biased region" description="Polar residues" evidence="10">
    <location>
        <begin position="511"/>
        <end position="521"/>
    </location>
</feature>
<keyword evidence="12" id="KW-1185">Reference proteome</keyword>
<dbReference type="GO" id="GO:0000775">
    <property type="term" value="C:chromosome, centromeric region"/>
    <property type="evidence" value="ECO:0007669"/>
    <property type="project" value="UniProtKB-SubCell"/>
</dbReference>
<evidence type="ECO:0000313" key="11">
    <source>
        <dbReference type="EnsemblMetazoa" id="XP_030835330"/>
    </source>
</evidence>
<feature type="compositionally biased region" description="Basic residues" evidence="10">
    <location>
        <begin position="160"/>
        <end position="173"/>
    </location>
</feature>
<dbReference type="KEGG" id="spu:115921673"/>
<dbReference type="InParanoid" id="A0A7M7NE45"/>
<evidence type="ECO:0000313" key="12">
    <source>
        <dbReference type="Proteomes" id="UP000007110"/>
    </source>
</evidence>
<evidence type="ECO:0000256" key="1">
    <source>
        <dbReference type="ARBA" id="ARBA00004123"/>
    </source>
</evidence>
<reference evidence="12" key="1">
    <citation type="submission" date="2015-02" db="EMBL/GenBank/DDBJ databases">
        <title>Genome sequencing for Strongylocentrotus purpuratus.</title>
        <authorList>
            <person name="Murali S."/>
            <person name="Liu Y."/>
            <person name="Vee V."/>
            <person name="English A."/>
            <person name="Wang M."/>
            <person name="Skinner E."/>
            <person name="Han Y."/>
            <person name="Muzny D.M."/>
            <person name="Worley K.C."/>
            <person name="Gibbs R.A."/>
        </authorList>
    </citation>
    <scope>NUCLEOTIDE SEQUENCE</scope>
</reference>
<dbReference type="AlphaFoldDB" id="A0A7M7NE45"/>
<dbReference type="GO" id="GO:0005634">
    <property type="term" value="C:nucleus"/>
    <property type="evidence" value="ECO:0000318"/>
    <property type="project" value="GO_Central"/>
</dbReference>
<evidence type="ECO:0000256" key="7">
    <source>
        <dbReference type="ARBA" id="ARBA00023242"/>
    </source>
</evidence>
<evidence type="ECO:0000256" key="3">
    <source>
        <dbReference type="ARBA" id="ARBA00010440"/>
    </source>
</evidence>
<dbReference type="PANTHER" id="PTHR32222:SF1">
    <property type="entry name" value="CENTROMERE PROTEIN U"/>
    <property type="match status" value="1"/>
</dbReference>
<accession>A0A7M7NE45</accession>